<dbReference type="EMBL" id="LR798233">
    <property type="protein sequence ID" value="CAB5212655.1"/>
    <property type="molecule type" value="Genomic_DNA"/>
</dbReference>
<feature type="compositionally biased region" description="Basic and acidic residues" evidence="1">
    <location>
        <begin position="74"/>
        <end position="83"/>
    </location>
</feature>
<feature type="region of interest" description="Disordered" evidence="1">
    <location>
        <begin position="255"/>
        <end position="276"/>
    </location>
</feature>
<accession>A0A6J7WMQ2</accession>
<gene>
    <name evidence="2" type="ORF">UFOVP191_6</name>
</gene>
<name>A0A6J7WMQ2_9CAUD</name>
<feature type="compositionally biased region" description="Basic and acidic residues" evidence="1">
    <location>
        <begin position="38"/>
        <end position="49"/>
    </location>
</feature>
<sequence length="288" mass="31983">MDIDAIIDAAVTTAPEQVATQAAPIENAPEAPQTQETPEDKSLEFKPDSELTPEQLAKRESNRISHLKSRSAKQARELRELRGFKAQQLQQQQQTLAPAQNTNGQPQKPNEADYNSFMEFLEAKDDYFEKLSDWKVEQKLSALTPKQQPSIDPARAQRDLEIQQDTAKFEERVPEYKNLVKANMEFFQNMPADLSKSLESALQRIPSPALALHTLMKEGTLYDLEDMSPVEIGIAISSAHEKGKALMGSISTVTNAPAPLAPARGNASGVKSTRSMSFDELKKEYGLN</sequence>
<evidence type="ECO:0000256" key="1">
    <source>
        <dbReference type="SAM" id="MobiDB-lite"/>
    </source>
</evidence>
<evidence type="ECO:0000313" key="2">
    <source>
        <dbReference type="EMBL" id="CAB5212655.1"/>
    </source>
</evidence>
<feature type="region of interest" description="Disordered" evidence="1">
    <location>
        <begin position="15"/>
        <end position="112"/>
    </location>
</feature>
<protein>
    <submittedName>
        <fullName evidence="2">Uncharacterized protein</fullName>
    </submittedName>
</protein>
<reference evidence="2" key="1">
    <citation type="submission" date="2020-05" db="EMBL/GenBank/DDBJ databases">
        <authorList>
            <person name="Chiriac C."/>
            <person name="Salcher M."/>
            <person name="Ghai R."/>
            <person name="Kavagutti S V."/>
        </authorList>
    </citation>
    <scope>NUCLEOTIDE SEQUENCE</scope>
</reference>
<organism evidence="2">
    <name type="scientific">uncultured Caudovirales phage</name>
    <dbReference type="NCBI Taxonomy" id="2100421"/>
    <lineage>
        <taxon>Viruses</taxon>
        <taxon>Duplodnaviria</taxon>
        <taxon>Heunggongvirae</taxon>
        <taxon>Uroviricota</taxon>
        <taxon>Caudoviricetes</taxon>
        <taxon>Peduoviridae</taxon>
        <taxon>Maltschvirus</taxon>
        <taxon>Maltschvirus maltsch</taxon>
    </lineage>
</organism>
<proteinExistence type="predicted"/>
<feature type="compositionally biased region" description="Low complexity" evidence="1">
    <location>
        <begin position="87"/>
        <end position="103"/>
    </location>
</feature>